<evidence type="ECO:0000259" key="2">
    <source>
        <dbReference type="Pfam" id="PF08546"/>
    </source>
</evidence>
<dbReference type="EMBL" id="JABBWD010000047">
    <property type="protein sequence ID" value="KAG1773656.1"/>
    <property type="molecule type" value="Genomic_DNA"/>
</dbReference>
<dbReference type="SUPFAM" id="SSF48179">
    <property type="entry name" value="6-phosphogluconate dehydrogenase C-terminal domain-like"/>
    <property type="match status" value="1"/>
</dbReference>
<dbReference type="InterPro" id="IPR013332">
    <property type="entry name" value="KPR_N"/>
</dbReference>
<protein>
    <submittedName>
        <fullName evidence="3">Ketopantoate reductase PanE/ApbA-domain-containing protein</fullName>
    </submittedName>
</protein>
<keyword evidence="4" id="KW-1185">Reference proteome</keyword>
<dbReference type="InterPro" id="IPR051402">
    <property type="entry name" value="KPR-Related"/>
</dbReference>
<dbReference type="AlphaFoldDB" id="A0A9P6ZPJ9"/>
<dbReference type="OrthoDB" id="3609at2759"/>
<dbReference type="PANTHER" id="PTHR21708">
    <property type="entry name" value="PROBABLE 2-DEHYDROPANTOATE 2-REDUCTASE"/>
    <property type="match status" value="1"/>
</dbReference>
<dbReference type="Gene3D" id="1.10.1040.10">
    <property type="entry name" value="N-(1-d-carboxylethyl)-l-norvaline Dehydrogenase, domain 2"/>
    <property type="match status" value="1"/>
</dbReference>
<dbReference type="Pfam" id="PF02558">
    <property type="entry name" value="ApbA"/>
    <property type="match status" value="1"/>
</dbReference>
<dbReference type="Pfam" id="PF08546">
    <property type="entry name" value="ApbA_C"/>
    <property type="match status" value="1"/>
</dbReference>
<dbReference type="PANTHER" id="PTHR21708:SF43">
    <property type="entry name" value="KETOPANTOATE REDUCTASE C-TERMINAL DOMAIN-CONTAINING PROTEIN"/>
    <property type="match status" value="1"/>
</dbReference>
<evidence type="ECO:0000313" key="4">
    <source>
        <dbReference type="Proteomes" id="UP000714275"/>
    </source>
</evidence>
<accession>A0A9P6ZPJ9</accession>
<dbReference type="InterPro" id="IPR013752">
    <property type="entry name" value="KPA_reductase"/>
</dbReference>
<evidence type="ECO:0000313" key="3">
    <source>
        <dbReference type="EMBL" id="KAG1773656.1"/>
    </source>
</evidence>
<comment type="caution">
    <text evidence="3">The sequence shown here is derived from an EMBL/GenBank/DDBJ whole genome shotgun (WGS) entry which is preliminary data.</text>
</comment>
<organism evidence="3 4">
    <name type="scientific">Suillus placidus</name>
    <dbReference type="NCBI Taxonomy" id="48579"/>
    <lineage>
        <taxon>Eukaryota</taxon>
        <taxon>Fungi</taxon>
        <taxon>Dikarya</taxon>
        <taxon>Basidiomycota</taxon>
        <taxon>Agaricomycotina</taxon>
        <taxon>Agaricomycetes</taxon>
        <taxon>Agaricomycetidae</taxon>
        <taxon>Boletales</taxon>
        <taxon>Suillineae</taxon>
        <taxon>Suillaceae</taxon>
        <taxon>Suillus</taxon>
    </lineage>
</organism>
<dbReference type="Proteomes" id="UP000714275">
    <property type="component" value="Unassembled WGS sequence"/>
</dbReference>
<reference evidence="3" key="1">
    <citation type="journal article" date="2020" name="New Phytol.">
        <title>Comparative genomics reveals dynamic genome evolution in host specialist ectomycorrhizal fungi.</title>
        <authorList>
            <person name="Lofgren L.A."/>
            <person name="Nguyen N.H."/>
            <person name="Vilgalys R."/>
            <person name="Ruytinx J."/>
            <person name="Liao H.L."/>
            <person name="Branco S."/>
            <person name="Kuo A."/>
            <person name="LaButti K."/>
            <person name="Lipzen A."/>
            <person name="Andreopoulos W."/>
            <person name="Pangilinan J."/>
            <person name="Riley R."/>
            <person name="Hundley H."/>
            <person name="Na H."/>
            <person name="Barry K."/>
            <person name="Grigoriev I.V."/>
            <person name="Stajich J.E."/>
            <person name="Kennedy P.G."/>
        </authorList>
    </citation>
    <scope>NUCLEOTIDE SEQUENCE</scope>
    <source>
        <strain evidence="3">DOB743</strain>
    </source>
</reference>
<evidence type="ECO:0000259" key="1">
    <source>
        <dbReference type="Pfam" id="PF02558"/>
    </source>
</evidence>
<proteinExistence type="predicted"/>
<sequence>MPTKDVLLVGLGAVGTIYAYILQSSKLARVTVVARSNYDVVNTKGINIRSKKYGTHESWKPYRLVSSVAEAVDRPYSYVVLTTKAIPEVIKTSQILEPLLSSPYSERHPQPTYVLLQNGLGVERDLYHSVKALDQGEPKIISTVVWIATNLVEKNVVDHNHFDRVTIGMYRHGDHLTTTNSPEEDAILTDLRTMLETGGSEVVVATEIQRKKFAKTFWNIAFSSFSTLTGSSPTAMFRPPPKEGQSYSPYVAPQTAPNTIPVLRAILQEMIALGDFELHDLSACLTFFLGRALGYPDNEDGLPSSLVDTTISRTAELHRDPAHTTLPSMLLDAQNGLPIEVEVILGEVVRMAKELRVDVPRIETLYALLAIIQNQTLGGFRQPKL</sequence>
<feature type="domain" description="Ketopantoate reductase N-terminal" evidence="1">
    <location>
        <begin position="6"/>
        <end position="170"/>
    </location>
</feature>
<dbReference type="Gene3D" id="3.40.50.720">
    <property type="entry name" value="NAD(P)-binding Rossmann-like Domain"/>
    <property type="match status" value="1"/>
</dbReference>
<name>A0A9P6ZPJ9_9AGAM</name>
<gene>
    <name evidence="3" type="ORF">EV702DRAFT_570008</name>
</gene>
<dbReference type="GO" id="GO:0005737">
    <property type="term" value="C:cytoplasm"/>
    <property type="evidence" value="ECO:0007669"/>
    <property type="project" value="TreeGrafter"/>
</dbReference>
<dbReference type="InterPro" id="IPR008927">
    <property type="entry name" value="6-PGluconate_DH-like_C_sf"/>
</dbReference>
<feature type="domain" description="Ketopantoate reductase C-terminal" evidence="2">
    <location>
        <begin position="208"/>
        <end position="372"/>
    </location>
</feature>
<dbReference type="InterPro" id="IPR013328">
    <property type="entry name" value="6PGD_dom2"/>
</dbReference>